<feature type="compositionally biased region" description="Basic and acidic residues" evidence="1">
    <location>
        <begin position="405"/>
        <end position="415"/>
    </location>
</feature>
<keyword evidence="3" id="KW-1185">Reference proteome</keyword>
<protein>
    <submittedName>
        <fullName evidence="2">Uncharacterized protein</fullName>
    </submittedName>
</protein>
<feature type="compositionally biased region" description="Basic and acidic residues" evidence="1">
    <location>
        <begin position="231"/>
        <end position="253"/>
    </location>
</feature>
<comment type="caution">
    <text evidence="2">The sequence shown here is derived from an EMBL/GenBank/DDBJ whole genome shotgun (WGS) entry which is preliminary data.</text>
</comment>
<feature type="region of interest" description="Disordered" evidence="1">
    <location>
        <begin position="103"/>
        <end position="125"/>
    </location>
</feature>
<feature type="region of interest" description="Disordered" evidence="1">
    <location>
        <begin position="515"/>
        <end position="580"/>
    </location>
</feature>
<organism evidence="2 3">
    <name type="scientific">Xylaria flabelliformis</name>
    <dbReference type="NCBI Taxonomy" id="2512241"/>
    <lineage>
        <taxon>Eukaryota</taxon>
        <taxon>Fungi</taxon>
        <taxon>Dikarya</taxon>
        <taxon>Ascomycota</taxon>
        <taxon>Pezizomycotina</taxon>
        <taxon>Sordariomycetes</taxon>
        <taxon>Xylariomycetidae</taxon>
        <taxon>Xylariales</taxon>
        <taxon>Xylariaceae</taxon>
        <taxon>Xylaria</taxon>
    </lineage>
</organism>
<dbReference type="AlphaFoldDB" id="A0A553I7G9"/>
<feature type="compositionally biased region" description="Low complexity" evidence="1">
    <location>
        <begin position="444"/>
        <end position="470"/>
    </location>
</feature>
<feature type="compositionally biased region" description="Low complexity" evidence="1">
    <location>
        <begin position="103"/>
        <end position="115"/>
    </location>
</feature>
<accession>A0A553I7G9</accession>
<dbReference type="STRING" id="2512241.A0A553I7G9"/>
<dbReference type="Proteomes" id="UP000319160">
    <property type="component" value="Unassembled WGS sequence"/>
</dbReference>
<feature type="region of interest" description="Disordered" evidence="1">
    <location>
        <begin position="149"/>
        <end position="169"/>
    </location>
</feature>
<gene>
    <name evidence="2" type="ORF">FHL15_002873</name>
</gene>
<name>A0A553I7G9_9PEZI</name>
<feature type="compositionally biased region" description="Polar residues" evidence="1">
    <location>
        <begin position="291"/>
        <end position="308"/>
    </location>
</feature>
<evidence type="ECO:0000313" key="3">
    <source>
        <dbReference type="Proteomes" id="UP000319160"/>
    </source>
</evidence>
<feature type="compositionally biased region" description="Low complexity" evidence="1">
    <location>
        <begin position="368"/>
        <end position="387"/>
    </location>
</feature>
<feature type="compositionally biased region" description="Basic and acidic residues" evidence="1">
    <location>
        <begin position="188"/>
        <end position="211"/>
    </location>
</feature>
<feature type="compositionally biased region" description="Polar residues" evidence="1">
    <location>
        <begin position="541"/>
        <end position="555"/>
    </location>
</feature>
<sequence length="930" mass="104990">MVDSDVESLLKNGYWPNSRAKSPDPRKSVWYRRSINSGSGALFLVISELTYLFMHYSFSDVSHKPSYLSQDAQAIPRKLPYHIGSRRPPPPIVEDENDALAKEAGSVVSSVASEEPTNRGDPDQYPIILPVEEHLHNPERRFILVPNTSDLSSDVSDTEKKWSEYHRPAERTAEPVIESPFYEANTCRKYELPPERDDKASKKEIRPEAERRRSRPGDLPPIITDSGSGGRSDDNRRPKSTTRTDNRGEDYLSPRHSASSRVPREHLLTPEVIEHATNGRDRQYYRGGSSPEPQSRTRSAQPSDQYNPQHDRKYKERESKSARPPSPTLQKRRTSELPKYARRGSKENYESSRQYVDRSSSKSDRKGPSSTYSQSDRDSGSQQSSSSRDARAPPQYSDTFYSSEDDSRQRVDARRTRSGMPTGKHELPPTPVESRGTSRRKSRGQSSLPSPRLSQSSLSDPYSSSSSSRSATFPREPVPSRNEDRGGRTLPRASTSKDSFSAAPVPTIVSAAAAIPSTPISNASVGHRRSPVRSAPKPGSTVDSRAQPSTPSVPTRPSWAPPRLEPPQSSKSSNPPISSYRRFSTEVKTGDLPDIPHCPRTREEAGHMDWLTLPRCDNFNICPSCYSANFASTEFAHEFVLMPFRPSDRPLACDFGSSEFYRIAWLFTRKYRRSDLGLFHGLTKIAATCQPCTGHRQVSRIWYSIRDPSTKRYIDKFTVCDACASTVETLLPSLTGLFVPLDSPAERTRGVCSMHQDRGHDRGRFIPYFDVLEAAADRALETQSAPNVQALADRIRQLAEIPPCPKGRASYETYWHTMREVPIVVCPECFMMVVQPLLDGRDLTVAGSFHQRPQYKEKAECMLYSDRMRSVFNRAVMKRDLGYLAEKVNERTSKKEEFDARLKALQRHDPMTAWAAADIDRITKEWKRYE</sequence>
<evidence type="ECO:0000256" key="1">
    <source>
        <dbReference type="SAM" id="MobiDB-lite"/>
    </source>
</evidence>
<feature type="compositionally biased region" description="Basic and acidic residues" evidence="1">
    <location>
        <begin position="309"/>
        <end position="321"/>
    </location>
</feature>
<proteinExistence type="predicted"/>
<feature type="compositionally biased region" description="Basic and acidic residues" evidence="1">
    <location>
        <begin position="344"/>
        <end position="367"/>
    </location>
</feature>
<evidence type="ECO:0000313" key="2">
    <source>
        <dbReference type="EMBL" id="TRX96149.1"/>
    </source>
</evidence>
<feature type="compositionally biased region" description="Basic and acidic residues" evidence="1">
    <location>
        <begin position="157"/>
        <end position="169"/>
    </location>
</feature>
<dbReference type="EMBL" id="VFLP01000012">
    <property type="protein sequence ID" value="TRX96149.1"/>
    <property type="molecule type" value="Genomic_DNA"/>
</dbReference>
<reference evidence="3" key="1">
    <citation type="submission" date="2019-06" db="EMBL/GenBank/DDBJ databases">
        <title>Draft genome sequence of the griseofulvin-producing fungus Xylaria cubensis strain G536.</title>
        <authorList>
            <person name="Mead M.E."/>
            <person name="Raja H.A."/>
            <person name="Steenwyk J.L."/>
            <person name="Knowles S.L."/>
            <person name="Oberlies N.H."/>
            <person name="Rokas A."/>
        </authorList>
    </citation>
    <scope>NUCLEOTIDE SEQUENCE [LARGE SCALE GENOMIC DNA]</scope>
    <source>
        <strain evidence="3">G536</strain>
    </source>
</reference>
<dbReference type="OrthoDB" id="5296at2759"/>
<feature type="region of interest" description="Disordered" evidence="1">
    <location>
        <begin position="188"/>
        <end position="503"/>
    </location>
</feature>
<feature type="compositionally biased region" description="Basic and acidic residues" evidence="1">
    <location>
        <begin position="262"/>
        <end position="284"/>
    </location>
</feature>
<feature type="compositionally biased region" description="Low complexity" evidence="1">
    <location>
        <begin position="566"/>
        <end position="579"/>
    </location>
</feature>